<evidence type="ECO:0000256" key="1">
    <source>
        <dbReference type="SAM" id="MobiDB-lite"/>
    </source>
</evidence>
<proteinExistence type="predicted"/>
<dbReference type="EMBL" id="HACA01013213">
    <property type="protein sequence ID" value="CDW30574.1"/>
    <property type="molecule type" value="Transcribed_RNA"/>
</dbReference>
<reference evidence="2" key="1">
    <citation type="submission" date="2014-05" db="EMBL/GenBank/DDBJ databases">
        <authorList>
            <person name="Chronopoulou M."/>
        </authorList>
    </citation>
    <scope>NUCLEOTIDE SEQUENCE</scope>
    <source>
        <tissue evidence="2">Whole organism</tissue>
    </source>
</reference>
<feature type="compositionally biased region" description="Low complexity" evidence="1">
    <location>
        <begin position="67"/>
        <end position="92"/>
    </location>
</feature>
<protein>
    <submittedName>
        <fullName evidence="2">Uncharacterized protein</fullName>
    </submittedName>
</protein>
<evidence type="ECO:0000313" key="2">
    <source>
        <dbReference type="EMBL" id="CDW30574.1"/>
    </source>
</evidence>
<feature type="region of interest" description="Disordered" evidence="1">
    <location>
        <begin position="52"/>
        <end position="92"/>
    </location>
</feature>
<organism evidence="2">
    <name type="scientific">Lepeophtheirus salmonis</name>
    <name type="common">Salmon louse</name>
    <name type="synonym">Caligus salmonis</name>
    <dbReference type="NCBI Taxonomy" id="72036"/>
    <lineage>
        <taxon>Eukaryota</taxon>
        <taxon>Metazoa</taxon>
        <taxon>Ecdysozoa</taxon>
        <taxon>Arthropoda</taxon>
        <taxon>Crustacea</taxon>
        <taxon>Multicrustacea</taxon>
        <taxon>Hexanauplia</taxon>
        <taxon>Copepoda</taxon>
        <taxon>Siphonostomatoida</taxon>
        <taxon>Caligidae</taxon>
        <taxon>Lepeophtheirus</taxon>
    </lineage>
</organism>
<accession>A0A0K2TX34</accession>
<name>A0A0K2TX34_LEPSM</name>
<sequence length="92" mass="10494">MFNERDRRCAAIPIMLSDHMKLSNADISGLLSMPVRTIRSFRKQLEELSDPMDVVDRKKRRRRREPGLSGTSPSSTRLGTSLTRTPSVPREP</sequence>
<dbReference type="AlphaFoldDB" id="A0A0K2TX34"/>